<sequence>MAQVGGLTVTKQGFQATEHIFNPSFLSSGTFTFFIGPQRKEYVVYKAAFANLSPMLTAIMNNAAETGLVVFDSIEENVFETLCEYAYTGFLRYGPYNLDSSTEDQQSPATVEDGQRASVVHADSEVPPTLRDQIKTAFLTGCNTEVHCSSCGRKKCEMPPCLQYSVFYHIFCEYEEVANKPRFIHAPVANQNMNYSNALLYYAKLYMLSHRFKIKGLKILACRCIHTVLVSLPLVQRRIPDLIPLIELVYSDLKYGDLLRRMVATFTAAIKEKLMEHPKFKNLLQEQQAFCYEVLEICAEYSRAEKELRHPD</sequence>
<proteinExistence type="predicted"/>
<name>A0ABR1RAE9_9PEZI</name>
<comment type="caution">
    <text evidence="1">The sequence shown here is derived from an EMBL/GenBank/DDBJ whole genome shotgun (WGS) entry which is preliminary data.</text>
</comment>
<organism evidence="1 2">
    <name type="scientific">Apiospora marii</name>
    <dbReference type="NCBI Taxonomy" id="335849"/>
    <lineage>
        <taxon>Eukaryota</taxon>
        <taxon>Fungi</taxon>
        <taxon>Dikarya</taxon>
        <taxon>Ascomycota</taxon>
        <taxon>Pezizomycotina</taxon>
        <taxon>Sordariomycetes</taxon>
        <taxon>Xylariomycetidae</taxon>
        <taxon>Amphisphaeriales</taxon>
        <taxon>Apiosporaceae</taxon>
        <taxon>Apiospora</taxon>
    </lineage>
</organism>
<gene>
    <name evidence="1" type="ORF">PG991_012519</name>
</gene>
<reference evidence="1 2" key="1">
    <citation type="submission" date="2023-01" db="EMBL/GenBank/DDBJ databases">
        <title>Analysis of 21 Apiospora genomes using comparative genomics revels a genus with tremendous synthesis potential of carbohydrate active enzymes and secondary metabolites.</title>
        <authorList>
            <person name="Sorensen T."/>
        </authorList>
    </citation>
    <scope>NUCLEOTIDE SEQUENCE [LARGE SCALE GENOMIC DNA]</scope>
    <source>
        <strain evidence="1 2">CBS 20057</strain>
    </source>
</reference>
<dbReference type="Proteomes" id="UP001396898">
    <property type="component" value="Unassembled WGS sequence"/>
</dbReference>
<dbReference type="EMBL" id="JAQQWI010000017">
    <property type="protein sequence ID" value="KAK8006222.1"/>
    <property type="molecule type" value="Genomic_DNA"/>
</dbReference>
<evidence type="ECO:0000313" key="2">
    <source>
        <dbReference type="Proteomes" id="UP001396898"/>
    </source>
</evidence>
<evidence type="ECO:0000313" key="1">
    <source>
        <dbReference type="EMBL" id="KAK8006222.1"/>
    </source>
</evidence>
<evidence type="ECO:0008006" key="3">
    <source>
        <dbReference type="Google" id="ProtNLM"/>
    </source>
</evidence>
<dbReference type="PANTHER" id="PTHR47843">
    <property type="entry name" value="BTB DOMAIN-CONTAINING PROTEIN-RELATED"/>
    <property type="match status" value="1"/>
</dbReference>
<accession>A0ABR1RAE9</accession>
<keyword evidence="2" id="KW-1185">Reference proteome</keyword>
<protein>
    <recommendedName>
        <fullName evidence="3">BTB domain-containing protein</fullName>
    </recommendedName>
</protein>